<dbReference type="KEGG" id="mlir:LPB04_16560"/>
<feature type="domain" description="EAL" evidence="3">
    <location>
        <begin position="583"/>
        <end position="838"/>
    </location>
</feature>
<dbReference type="SUPFAM" id="SSF55073">
    <property type="entry name" value="Nucleotide cyclase"/>
    <property type="match status" value="1"/>
</dbReference>
<dbReference type="SMART" id="SM00086">
    <property type="entry name" value="PAC"/>
    <property type="match status" value="3"/>
</dbReference>
<dbReference type="NCBIfam" id="TIGR00229">
    <property type="entry name" value="sensory_box"/>
    <property type="match status" value="3"/>
</dbReference>
<feature type="domain" description="PAS" evidence="1">
    <location>
        <begin position="278"/>
        <end position="322"/>
    </location>
</feature>
<evidence type="ECO:0000313" key="6">
    <source>
        <dbReference type="Proteomes" id="UP000593875"/>
    </source>
</evidence>
<dbReference type="InterPro" id="IPR000014">
    <property type="entry name" value="PAS"/>
</dbReference>
<dbReference type="Pfam" id="PF13426">
    <property type="entry name" value="PAS_9"/>
    <property type="match status" value="1"/>
</dbReference>
<dbReference type="Pfam" id="PF00990">
    <property type="entry name" value="GGDEF"/>
    <property type="match status" value="1"/>
</dbReference>
<dbReference type="AlphaFoldDB" id="A0A7L9U0M6"/>
<dbReference type="PROSITE" id="PS50883">
    <property type="entry name" value="EAL"/>
    <property type="match status" value="1"/>
</dbReference>
<dbReference type="PROSITE" id="PS50113">
    <property type="entry name" value="PAC"/>
    <property type="match status" value="2"/>
</dbReference>
<dbReference type="Gene3D" id="3.30.70.270">
    <property type="match status" value="1"/>
</dbReference>
<dbReference type="InterPro" id="IPR013656">
    <property type="entry name" value="PAS_4"/>
</dbReference>
<keyword evidence="6" id="KW-1185">Reference proteome</keyword>
<gene>
    <name evidence="5" type="ORF">LPB04_16560</name>
</gene>
<dbReference type="PANTHER" id="PTHR44757:SF2">
    <property type="entry name" value="BIOFILM ARCHITECTURE MAINTENANCE PROTEIN MBAA"/>
    <property type="match status" value="1"/>
</dbReference>
<feature type="domain" description="PAS" evidence="1">
    <location>
        <begin position="24"/>
        <end position="99"/>
    </location>
</feature>
<evidence type="ECO:0000259" key="4">
    <source>
        <dbReference type="PROSITE" id="PS50887"/>
    </source>
</evidence>
<feature type="domain" description="PAC" evidence="2">
    <location>
        <begin position="351"/>
        <end position="403"/>
    </location>
</feature>
<accession>A0A7L9U0M6</accession>
<evidence type="ECO:0000259" key="2">
    <source>
        <dbReference type="PROSITE" id="PS50113"/>
    </source>
</evidence>
<dbReference type="EMBL" id="CP062941">
    <property type="protein sequence ID" value="QOL48564.1"/>
    <property type="molecule type" value="Genomic_DNA"/>
</dbReference>
<dbReference type="InterPro" id="IPR000160">
    <property type="entry name" value="GGDEF_dom"/>
</dbReference>
<organism evidence="5 6">
    <name type="scientific">Massilia litorea</name>
    <dbReference type="NCBI Taxonomy" id="2769491"/>
    <lineage>
        <taxon>Bacteria</taxon>
        <taxon>Pseudomonadati</taxon>
        <taxon>Pseudomonadota</taxon>
        <taxon>Betaproteobacteria</taxon>
        <taxon>Burkholderiales</taxon>
        <taxon>Oxalobacteraceae</taxon>
        <taxon>Telluria group</taxon>
        <taxon>Massilia</taxon>
    </lineage>
</organism>
<dbReference type="Pfam" id="PF08447">
    <property type="entry name" value="PAS_3"/>
    <property type="match status" value="1"/>
</dbReference>
<evidence type="ECO:0000259" key="1">
    <source>
        <dbReference type="PROSITE" id="PS50112"/>
    </source>
</evidence>
<dbReference type="InterPro" id="IPR035919">
    <property type="entry name" value="EAL_sf"/>
</dbReference>
<dbReference type="InterPro" id="IPR001633">
    <property type="entry name" value="EAL_dom"/>
</dbReference>
<dbReference type="SMART" id="SM00267">
    <property type="entry name" value="GGDEF"/>
    <property type="match status" value="1"/>
</dbReference>
<dbReference type="InterPro" id="IPR000700">
    <property type="entry name" value="PAS-assoc_C"/>
</dbReference>
<dbReference type="Pfam" id="PF00563">
    <property type="entry name" value="EAL"/>
    <property type="match status" value="1"/>
</dbReference>
<dbReference type="Gene3D" id="3.30.450.20">
    <property type="entry name" value="PAS domain"/>
    <property type="match status" value="3"/>
</dbReference>
<dbReference type="SUPFAM" id="SSF55785">
    <property type="entry name" value="PYP-like sensor domain (PAS domain)"/>
    <property type="match status" value="3"/>
</dbReference>
<proteinExistence type="predicted"/>
<dbReference type="InterPro" id="IPR043128">
    <property type="entry name" value="Rev_trsase/Diguanyl_cyclase"/>
</dbReference>
<protein>
    <submittedName>
        <fullName evidence="5">EAL domain-containing protein</fullName>
    </submittedName>
</protein>
<dbReference type="SUPFAM" id="SSF141868">
    <property type="entry name" value="EAL domain-like"/>
    <property type="match status" value="1"/>
</dbReference>
<reference evidence="5 6" key="1">
    <citation type="submission" date="2020-10" db="EMBL/GenBank/DDBJ databases">
        <title>Genome sequencing of Massilia sp. LPB0304.</title>
        <authorList>
            <person name="Kim J."/>
        </authorList>
    </citation>
    <scope>NUCLEOTIDE SEQUENCE [LARGE SCALE GENOMIC DNA]</scope>
    <source>
        <strain evidence="5 6">LPB0304</strain>
    </source>
</reference>
<dbReference type="InterPro" id="IPR013655">
    <property type="entry name" value="PAS_fold_3"/>
</dbReference>
<name>A0A7L9U0M6_9BURK</name>
<dbReference type="Pfam" id="PF08448">
    <property type="entry name" value="PAS_4"/>
    <property type="match status" value="1"/>
</dbReference>
<dbReference type="Gene3D" id="3.20.20.450">
    <property type="entry name" value="EAL domain"/>
    <property type="match status" value="1"/>
</dbReference>
<dbReference type="NCBIfam" id="TIGR00254">
    <property type="entry name" value="GGDEF"/>
    <property type="match status" value="1"/>
</dbReference>
<dbReference type="PROSITE" id="PS50112">
    <property type="entry name" value="PAS"/>
    <property type="match status" value="2"/>
</dbReference>
<dbReference type="PROSITE" id="PS50887">
    <property type="entry name" value="GGDEF"/>
    <property type="match status" value="1"/>
</dbReference>
<dbReference type="InterPro" id="IPR029787">
    <property type="entry name" value="Nucleotide_cyclase"/>
</dbReference>
<dbReference type="SMART" id="SM00091">
    <property type="entry name" value="PAS"/>
    <property type="match status" value="3"/>
</dbReference>
<dbReference type="SMART" id="SM00052">
    <property type="entry name" value="EAL"/>
    <property type="match status" value="1"/>
</dbReference>
<dbReference type="PANTHER" id="PTHR44757">
    <property type="entry name" value="DIGUANYLATE CYCLASE DGCP"/>
    <property type="match status" value="1"/>
</dbReference>
<evidence type="ECO:0000313" key="5">
    <source>
        <dbReference type="EMBL" id="QOL48564.1"/>
    </source>
</evidence>
<dbReference type="CDD" id="cd01948">
    <property type="entry name" value="EAL"/>
    <property type="match status" value="1"/>
</dbReference>
<feature type="domain" description="PAC" evidence="2">
    <location>
        <begin position="100"/>
        <end position="153"/>
    </location>
</feature>
<dbReference type="InterPro" id="IPR052155">
    <property type="entry name" value="Biofilm_reg_signaling"/>
</dbReference>
<dbReference type="InterPro" id="IPR035965">
    <property type="entry name" value="PAS-like_dom_sf"/>
</dbReference>
<dbReference type="Proteomes" id="UP000593875">
    <property type="component" value="Chromosome"/>
</dbReference>
<evidence type="ECO:0000259" key="3">
    <source>
        <dbReference type="PROSITE" id="PS50883"/>
    </source>
</evidence>
<dbReference type="CDD" id="cd01949">
    <property type="entry name" value="GGDEF"/>
    <property type="match status" value="1"/>
</dbReference>
<dbReference type="FunFam" id="3.30.70.270:FF:000001">
    <property type="entry name" value="Diguanylate cyclase domain protein"/>
    <property type="match status" value="1"/>
</dbReference>
<sequence length="844" mass="93504">MTSRPHRPKPDAAPSASPGLGADAEAGVFSFLQHRIRDVIFVLEVQAPERYRFIHVNAAFEATTGIPAAAVVGKWVDEVIPPESIALVRSRYRHAIETGDSVHWDEVSNYPTGTKVGEVTVTPVTGPDGSVTMLIGTVHDITERAQAQERLAELEERSRLALEASGSGSFDWHADTNRVFLSDHCRQILGFMADSFELDTGRLPRLVHPDDLALARETIVGATSGAATSFSVELRVRHLYGHWVWLRCQGRAVVAGGAASRVFGACSDITRAREAEEAMERASLVFAHSSDAIAISDAAGRIIMVNPGFTRMRGYGSDEIIGLTADVYNAGIEREGGHEALRSEARATGHSKGEVWSRHKDGHLIAEQRSVTAVKVADGAVRHYIEIASDITRAKKDEELLWRQANYDSLTGLPNRHLFLDRLRQAIRNTHRGEHPAFSLLYIDLDQFKEVNDTLGHSVGDQLLKEAAQRLLCCTRDTDTVSRLGGDEFTVLLVDMHDQGNEAPQVIERVAREIIDAMSQPFHLEGETLHLSASIGVTHFPGDAGDADSLLKHADQAMYAAKQLGRNRFAYFSPAMQARAQERRRTSEELRQAIARGELHVHYQPIVEMETGKIVKAEALVRWRHPERGWISPVEFIPLAEETRLIFEIGEWVFRTVVTDSARWILEQGREIQVGVNVSPLQISKGGASFARCMDFLETHALPRHSIIVEITEGSLLQHDRTVEDRLRELGERGLALALDDFGTGYSSLSYLQQYRFEFLKIDRAFVGNMKTGSRQLALCKTIIAMAHTLDMRVISEGIGDADAAELLRHAGCDFGQGFFFHQPMPAEAFEALLRARAAPPALR</sequence>
<feature type="domain" description="GGDEF" evidence="4">
    <location>
        <begin position="436"/>
        <end position="574"/>
    </location>
</feature>
<dbReference type="InterPro" id="IPR001610">
    <property type="entry name" value="PAC"/>
</dbReference>
<dbReference type="GO" id="GO:0003824">
    <property type="term" value="F:catalytic activity"/>
    <property type="evidence" value="ECO:0007669"/>
    <property type="project" value="UniProtKB-ARBA"/>
</dbReference>
<dbReference type="CDD" id="cd00130">
    <property type="entry name" value="PAS"/>
    <property type="match status" value="2"/>
</dbReference>
<dbReference type="RefSeq" id="WP_193685607.1">
    <property type="nucleotide sequence ID" value="NZ_CP062941.1"/>
</dbReference>